<dbReference type="RefSeq" id="WP_122116419.1">
    <property type="nucleotide sequence ID" value="NZ_BAABZJ010000001.1"/>
</dbReference>
<evidence type="ECO:0008006" key="3">
    <source>
        <dbReference type="Google" id="ProtNLM"/>
    </source>
</evidence>
<dbReference type="EMBL" id="WNDD01000016">
    <property type="protein sequence ID" value="MTV02897.1"/>
    <property type="molecule type" value="Genomic_DNA"/>
</dbReference>
<reference evidence="1 2" key="1">
    <citation type="journal article" date="2019" name="Nat. Med.">
        <title>A library of human gut bacterial isolates paired with longitudinal multiomics data enables mechanistic microbiome research.</title>
        <authorList>
            <person name="Poyet M."/>
            <person name="Groussin M."/>
            <person name="Gibbons S.M."/>
            <person name="Avila-Pacheco J."/>
            <person name="Jiang X."/>
            <person name="Kearney S.M."/>
            <person name="Perrotta A.R."/>
            <person name="Berdy B."/>
            <person name="Zhao S."/>
            <person name="Lieberman T.D."/>
            <person name="Swanson P.K."/>
            <person name="Smith M."/>
            <person name="Roesemann S."/>
            <person name="Alexander J.E."/>
            <person name="Rich S.A."/>
            <person name="Livny J."/>
            <person name="Vlamakis H."/>
            <person name="Clish C."/>
            <person name="Bullock K."/>
            <person name="Deik A."/>
            <person name="Scott J."/>
            <person name="Pierce K.A."/>
            <person name="Xavier R.J."/>
            <person name="Alm E.J."/>
        </authorList>
    </citation>
    <scope>NUCLEOTIDE SEQUENCE [LARGE SCALE GENOMIC DNA]</scope>
    <source>
        <strain evidence="1 2">BIOML-A11</strain>
    </source>
</reference>
<sequence length="282" mass="32533">MFQADVYKIMIGAPSDIKEEVNIAINAIHHWNNINAEKQKTVLLPLHWSISAYPITGIYPQKAINKQVVNRSDLLICVFGAKLGTPTEDYASGSVEEIEEHLKAGKPVMIFFKQALNVNDIDVEQISRLRDFKRAIGQKALYVDYNSANDFERILEDKLSLCINDNFIKDKIVINAIEWKEIKEDTSQEELSDYDKERLKLWTSVDDPDFFQVHFEGGGCVYGLGATNQYEIKNGREKIEWDSFFEKLLKLELIGIRGYDKHSYPIYQLKEAAYKYVKTHNL</sequence>
<evidence type="ECO:0000313" key="2">
    <source>
        <dbReference type="Proteomes" id="UP000482671"/>
    </source>
</evidence>
<dbReference type="Proteomes" id="UP000482671">
    <property type="component" value="Unassembled WGS sequence"/>
</dbReference>
<dbReference type="AlphaFoldDB" id="A0A9Q4WU74"/>
<accession>A0A9Q4WU74</accession>
<organism evidence="1 2">
    <name type="scientific">Parabacteroides merdae</name>
    <dbReference type="NCBI Taxonomy" id="46503"/>
    <lineage>
        <taxon>Bacteria</taxon>
        <taxon>Pseudomonadati</taxon>
        <taxon>Bacteroidota</taxon>
        <taxon>Bacteroidia</taxon>
        <taxon>Bacteroidales</taxon>
        <taxon>Tannerellaceae</taxon>
        <taxon>Parabacteroides</taxon>
    </lineage>
</organism>
<proteinExistence type="predicted"/>
<comment type="caution">
    <text evidence="1">The sequence shown here is derived from an EMBL/GenBank/DDBJ whole genome shotgun (WGS) entry which is preliminary data.</text>
</comment>
<evidence type="ECO:0000313" key="1">
    <source>
        <dbReference type="EMBL" id="MTV02897.1"/>
    </source>
</evidence>
<protein>
    <recommendedName>
        <fullName evidence="3">DUF4062 domain-containing protein</fullName>
    </recommendedName>
</protein>
<gene>
    <name evidence="1" type="ORF">GME02_14865</name>
</gene>
<name>A0A9Q4WU74_9BACT</name>